<dbReference type="Bgee" id="ENSMNEG00000031579">
    <property type="expression patterns" value="Expressed in thymus and 12 other cell types or tissues"/>
</dbReference>
<reference evidence="1" key="2">
    <citation type="submission" date="2025-09" db="UniProtKB">
        <authorList>
            <consortium name="Ensembl"/>
        </authorList>
    </citation>
    <scope>IDENTIFICATION</scope>
</reference>
<dbReference type="Proteomes" id="UP000233120">
    <property type="component" value="Unassembled WGS sequence"/>
</dbReference>
<evidence type="ECO:0000313" key="2">
    <source>
        <dbReference type="Proteomes" id="UP000233120"/>
    </source>
</evidence>
<organism evidence="1 2">
    <name type="scientific">Macaca nemestrina</name>
    <name type="common">Pig-tailed macaque</name>
    <dbReference type="NCBI Taxonomy" id="9545"/>
    <lineage>
        <taxon>Eukaryota</taxon>
        <taxon>Metazoa</taxon>
        <taxon>Chordata</taxon>
        <taxon>Craniata</taxon>
        <taxon>Vertebrata</taxon>
        <taxon>Euteleostomi</taxon>
        <taxon>Mammalia</taxon>
        <taxon>Eutheria</taxon>
        <taxon>Euarchontoglires</taxon>
        <taxon>Primates</taxon>
        <taxon>Haplorrhini</taxon>
        <taxon>Catarrhini</taxon>
        <taxon>Cercopithecidae</taxon>
        <taxon>Cercopithecinae</taxon>
        <taxon>Macaca</taxon>
    </lineage>
</organism>
<dbReference type="GeneTree" id="ENSGT00910000147266"/>
<keyword evidence="2" id="KW-1185">Reference proteome</keyword>
<sequence>PPALPPALVFTVARSLLAGRVSWVRDAEEAHRLQPFVTERTLDEVQRWSGVHTQTGGRAGWGQRVLASPGWEAANSIKNQRVWAPATESSAQLLCCRPWEEHEVGLCASKTTGWIYLWAIVPV</sequence>
<protein>
    <submittedName>
        <fullName evidence="1">Uncharacterized protein</fullName>
    </submittedName>
</protein>
<proteinExistence type="predicted"/>
<dbReference type="Ensembl" id="ENSMNET00000039082.1">
    <property type="protein sequence ID" value="ENSMNEP00000014875.1"/>
    <property type="gene ID" value="ENSMNEG00000031579.1"/>
</dbReference>
<reference evidence="1" key="1">
    <citation type="submission" date="2025-08" db="UniProtKB">
        <authorList>
            <consortium name="Ensembl"/>
        </authorList>
    </citation>
    <scope>IDENTIFICATION</scope>
</reference>
<dbReference type="OMA" id="WSRVHAQ"/>
<accession>A0A2K6BTY0</accession>
<evidence type="ECO:0000313" key="1">
    <source>
        <dbReference type="Ensembl" id="ENSMNEP00000014875.1"/>
    </source>
</evidence>
<dbReference type="AlphaFoldDB" id="A0A2K6BTY0"/>
<name>A0A2K6BTY0_MACNE</name>